<comment type="similarity">
    <text evidence="2">Belongs to the RETICULATA family.</text>
</comment>
<gene>
    <name evidence="11" type="ORF">Sjap_021512</name>
</gene>
<accession>A0AAP0HU66</accession>
<comment type="subcellular location">
    <subcellularLocation>
        <location evidence="1">Plastid</location>
        <location evidence="1">Chloroplast membrane</location>
        <topology evidence="1">Multi-pass membrane protein</topology>
    </subcellularLocation>
</comment>
<dbReference type="AlphaFoldDB" id="A0AAP0HU66"/>
<keyword evidence="5 10" id="KW-0812">Transmembrane</keyword>
<protein>
    <recommendedName>
        <fullName evidence="13">Protein RETICULATA-RELATED 1, chloroplastic</fullName>
    </recommendedName>
</protein>
<keyword evidence="6" id="KW-0809">Transit peptide</keyword>
<keyword evidence="8 10" id="KW-0472">Membrane</keyword>
<proteinExistence type="inferred from homology"/>
<evidence type="ECO:0000256" key="10">
    <source>
        <dbReference type="SAM" id="Phobius"/>
    </source>
</evidence>
<evidence type="ECO:0000256" key="1">
    <source>
        <dbReference type="ARBA" id="ARBA00004508"/>
    </source>
</evidence>
<dbReference type="EMBL" id="JBBNAE010000009">
    <property type="protein sequence ID" value="KAK9096015.1"/>
    <property type="molecule type" value="Genomic_DNA"/>
</dbReference>
<evidence type="ECO:0000256" key="3">
    <source>
        <dbReference type="ARBA" id="ARBA00022528"/>
    </source>
</evidence>
<dbReference type="InterPro" id="IPR021825">
    <property type="entry name" value="RETICULATA-related"/>
</dbReference>
<evidence type="ECO:0000256" key="4">
    <source>
        <dbReference type="ARBA" id="ARBA00022640"/>
    </source>
</evidence>
<dbReference type="Pfam" id="PF11891">
    <property type="entry name" value="RETICULATA-like"/>
    <property type="match status" value="1"/>
</dbReference>
<feature type="compositionally biased region" description="Pro residues" evidence="9">
    <location>
        <begin position="21"/>
        <end position="31"/>
    </location>
</feature>
<keyword evidence="7 10" id="KW-1133">Transmembrane helix</keyword>
<evidence type="ECO:0000313" key="12">
    <source>
        <dbReference type="Proteomes" id="UP001417504"/>
    </source>
</evidence>
<keyword evidence="3" id="KW-0150">Chloroplast</keyword>
<name>A0AAP0HU66_9MAGN</name>
<dbReference type="PANTHER" id="PTHR31038:SF2">
    <property type="entry name" value="PROTEIN RETICULATA-RELATED 1, CHLOROPLASTIC"/>
    <property type="match status" value="1"/>
</dbReference>
<sequence length="611" mass="66432">MASHALVLQSTQITAMASPRPMTPTRPTPTPTLPTKINLSNHRSTLCFAPLIAVSRQSRTAKKKGSVVRGSSTLEVGGDSIVHLERCFTASPDSNSAAAEAATAAAVSTFSSSGGAVMKGQYGAFGAVTLEKSKLDMAKPQTKFTPESGDQMLVDKDAIEHVFKTSVMRLTYFSNLLELVLPILVFASLFYLQLSQVAMAYGTAIGGGGGDIGKKIYHGGGDGGDDGGDDDDYFGDFDDFDEGDEGGLFRKRLVLQELFDRKFVDAVLNEWQKTMMDLPAGLRQAYEMGLVSSAQMVRFLAINARPTTARFISRALPQSVSRAFIGRMIADPAFLYKFCLEQAATVGCSVWWELKSRKERIKEEWDLALINVLTVSACNAVVVWSLAPCRSYGNVFQFDLQNTIQKLPNNIFEMSYPQRSFDLQKRIQSFLYKAAELCMVGLTAGAAQGAVDGFCLNLKMAFCDRVSVTIPTASANALGYGAFLGLYANLRHQLLYGIDRAMINHFDVIGVALFFSTVLRVMNLQVGETSRRAWLGVEVDPLVQSENLLKAYNRPSEAVAEPSSSWVISKNAIVSGLGLLGIKQGSNDQAATPATKRRKRIVRKKVTAAST</sequence>
<evidence type="ECO:0000313" key="11">
    <source>
        <dbReference type="EMBL" id="KAK9096015.1"/>
    </source>
</evidence>
<feature type="region of interest" description="Disordered" evidence="9">
    <location>
        <begin position="586"/>
        <end position="611"/>
    </location>
</feature>
<evidence type="ECO:0000256" key="5">
    <source>
        <dbReference type="ARBA" id="ARBA00022692"/>
    </source>
</evidence>
<organism evidence="11 12">
    <name type="scientific">Stephania japonica</name>
    <dbReference type="NCBI Taxonomy" id="461633"/>
    <lineage>
        <taxon>Eukaryota</taxon>
        <taxon>Viridiplantae</taxon>
        <taxon>Streptophyta</taxon>
        <taxon>Embryophyta</taxon>
        <taxon>Tracheophyta</taxon>
        <taxon>Spermatophyta</taxon>
        <taxon>Magnoliopsida</taxon>
        <taxon>Ranunculales</taxon>
        <taxon>Menispermaceae</taxon>
        <taxon>Menispermoideae</taxon>
        <taxon>Cissampelideae</taxon>
        <taxon>Stephania</taxon>
    </lineage>
</organism>
<feature type="compositionally biased region" description="Basic residues" evidence="9">
    <location>
        <begin position="595"/>
        <end position="611"/>
    </location>
</feature>
<dbReference type="GO" id="GO:0099402">
    <property type="term" value="P:plant organ development"/>
    <property type="evidence" value="ECO:0007669"/>
    <property type="project" value="TreeGrafter"/>
</dbReference>
<evidence type="ECO:0000256" key="8">
    <source>
        <dbReference type="ARBA" id="ARBA00023136"/>
    </source>
</evidence>
<evidence type="ECO:0008006" key="13">
    <source>
        <dbReference type="Google" id="ProtNLM"/>
    </source>
</evidence>
<feature type="region of interest" description="Disordered" evidence="9">
    <location>
        <begin position="10"/>
        <end position="31"/>
    </location>
</feature>
<dbReference type="Proteomes" id="UP001417504">
    <property type="component" value="Unassembled WGS sequence"/>
</dbReference>
<dbReference type="GO" id="GO:0009706">
    <property type="term" value="C:chloroplast inner membrane"/>
    <property type="evidence" value="ECO:0007669"/>
    <property type="project" value="TreeGrafter"/>
</dbReference>
<keyword evidence="4" id="KW-0934">Plastid</keyword>
<evidence type="ECO:0000256" key="2">
    <source>
        <dbReference type="ARBA" id="ARBA00010793"/>
    </source>
</evidence>
<comment type="caution">
    <text evidence="11">The sequence shown here is derived from an EMBL/GenBank/DDBJ whole genome shotgun (WGS) entry which is preliminary data.</text>
</comment>
<evidence type="ECO:0000256" key="9">
    <source>
        <dbReference type="SAM" id="MobiDB-lite"/>
    </source>
</evidence>
<reference evidence="11 12" key="1">
    <citation type="submission" date="2024-01" db="EMBL/GenBank/DDBJ databases">
        <title>Genome assemblies of Stephania.</title>
        <authorList>
            <person name="Yang L."/>
        </authorList>
    </citation>
    <scope>NUCLEOTIDE SEQUENCE [LARGE SCALE GENOMIC DNA]</scope>
    <source>
        <strain evidence="11">QJT</strain>
        <tissue evidence="11">Leaf</tissue>
    </source>
</reference>
<evidence type="ECO:0000256" key="7">
    <source>
        <dbReference type="ARBA" id="ARBA00022989"/>
    </source>
</evidence>
<dbReference type="PANTHER" id="PTHR31038">
    <property type="entry name" value="EXPRESSED PROTEIN-RELATED"/>
    <property type="match status" value="1"/>
</dbReference>
<feature type="transmembrane region" description="Helical" evidence="10">
    <location>
        <begin position="172"/>
        <end position="192"/>
    </location>
</feature>
<evidence type="ECO:0000256" key="6">
    <source>
        <dbReference type="ARBA" id="ARBA00022946"/>
    </source>
</evidence>
<keyword evidence="12" id="KW-1185">Reference proteome</keyword>